<dbReference type="STRING" id="649747.HMPREF0083_02803"/>
<dbReference type="Pfam" id="PF01183">
    <property type="entry name" value="Glyco_hydro_25"/>
    <property type="match status" value="1"/>
</dbReference>
<evidence type="ECO:0000313" key="5">
    <source>
        <dbReference type="EMBL" id="ERI09118.1"/>
    </source>
</evidence>
<comment type="similarity">
    <text evidence="1 4">Belongs to the glycosyl hydrolase 25 family.</text>
</comment>
<dbReference type="SMART" id="SM00641">
    <property type="entry name" value="Glyco_25"/>
    <property type="match status" value="1"/>
</dbReference>
<dbReference type="PROSITE" id="PS51904">
    <property type="entry name" value="GLYCOSYL_HYDROL_F25_2"/>
    <property type="match status" value="1"/>
</dbReference>
<dbReference type="HOGENOM" id="CLU_044973_6_2_9"/>
<dbReference type="eggNOG" id="COG3757">
    <property type="taxonomic scope" value="Bacteria"/>
</dbReference>
<dbReference type="GO" id="GO:0003796">
    <property type="term" value="F:lysozyme activity"/>
    <property type="evidence" value="ECO:0007669"/>
    <property type="project" value="UniProtKB-EC"/>
</dbReference>
<dbReference type="GO" id="GO:0016052">
    <property type="term" value="P:carbohydrate catabolic process"/>
    <property type="evidence" value="ECO:0007669"/>
    <property type="project" value="TreeGrafter"/>
</dbReference>
<keyword evidence="2 4" id="KW-0378">Hydrolase</keyword>
<dbReference type="AlphaFoldDB" id="U1X3J4"/>
<evidence type="ECO:0000313" key="6">
    <source>
        <dbReference type="Proteomes" id="UP000016511"/>
    </source>
</evidence>
<keyword evidence="6" id="KW-1185">Reference proteome</keyword>
<organism evidence="5 6">
    <name type="scientific">Aneurinibacillus aneurinilyticus ATCC 12856</name>
    <dbReference type="NCBI Taxonomy" id="649747"/>
    <lineage>
        <taxon>Bacteria</taxon>
        <taxon>Bacillati</taxon>
        <taxon>Bacillota</taxon>
        <taxon>Bacilli</taxon>
        <taxon>Bacillales</taxon>
        <taxon>Paenibacillaceae</taxon>
        <taxon>Aneurinibacillus group</taxon>
        <taxon>Aneurinibacillus</taxon>
    </lineage>
</organism>
<dbReference type="PANTHER" id="PTHR34135">
    <property type="entry name" value="LYSOZYME"/>
    <property type="match status" value="1"/>
</dbReference>
<reference evidence="5 6" key="1">
    <citation type="submission" date="2013-08" db="EMBL/GenBank/DDBJ databases">
        <authorList>
            <person name="Weinstock G."/>
            <person name="Sodergren E."/>
            <person name="Wylie T."/>
            <person name="Fulton L."/>
            <person name="Fulton R."/>
            <person name="Fronick C."/>
            <person name="O'Laughlin M."/>
            <person name="Godfrey J."/>
            <person name="Miner T."/>
            <person name="Herter B."/>
            <person name="Appelbaum E."/>
            <person name="Cordes M."/>
            <person name="Lek S."/>
            <person name="Wollam A."/>
            <person name="Pepin K.H."/>
            <person name="Palsikar V.B."/>
            <person name="Mitreva M."/>
            <person name="Wilson R.K."/>
        </authorList>
    </citation>
    <scope>NUCLEOTIDE SEQUENCE [LARGE SCALE GENOMIC DNA]</scope>
    <source>
        <strain evidence="5 6">ATCC 12856</strain>
    </source>
</reference>
<comment type="catalytic activity">
    <reaction evidence="4">
        <text>Hydrolysis of (1-&gt;4)-beta-linkages between N-acetylmuramic acid and N-acetyl-D-glucosamine residues in a peptidoglycan and between N-acetyl-D-glucosamine residues in chitodextrins.</text>
        <dbReference type="EC" id="3.2.1.17"/>
    </reaction>
</comment>
<dbReference type="SUPFAM" id="SSF51445">
    <property type="entry name" value="(Trans)glycosidases"/>
    <property type="match status" value="1"/>
</dbReference>
<dbReference type="PROSITE" id="PS00953">
    <property type="entry name" value="GLYCOSYL_HYDROL_F25_1"/>
    <property type="match status" value="1"/>
</dbReference>
<dbReference type="PANTHER" id="PTHR34135:SF2">
    <property type="entry name" value="LYSOZYME"/>
    <property type="match status" value="1"/>
</dbReference>
<dbReference type="EC" id="3.2.1.17" evidence="4"/>
<proteinExistence type="inferred from homology"/>
<keyword evidence="3 4" id="KW-0326">Glycosidase</keyword>
<dbReference type="Gene3D" id="3.20.20.80">
    <property type="entry name" value="Glycosidases"/>
    <property type="match status" value="1"/>
</dbReference>
<dbReference type="Proteomes" id="UP000016511">
    <property type="component" value="Unassembled WGS sequence"/>
</dbReference>
<dbReference type="GO" id="GO:0009253">
    <property type="term" value="P:peptidoglycan catabolic process"/>
    <property type="evidence" value="ECO:0007669"/>
    <property type="project" value="InterPro"/>
</dbReference>
<protein>
    <recommendedName>
        <fullName evidence="4">Lysozyme</fullName>
        <ecNumber evidence="4">3.2.1.17</ecNumber>
    </recommendedName>
</protein>
<dbReference type="InterPro" id="IPR002053">
    <property type="entry name" value="Glyco_hydro_25"/>
</dbReference>
<name>U1X3J4_ANEAE</name>
<evidence type="ECO:0000256" key="3">
    <source>
        <dbReference type="ARBA" id="ARBA00023295"/>
    </source>
</evidence>
<dbReference type="GO" id="GO:0016998">
    <property type="term" value="P:cell wall macromolecule catabolic process"/>
    <property type="evidence" value="ECO:0007669"/>
    <property type="project" value="InterPro"/>
</dbReference>
<dbReference type="EMBL" id="AWSJ01000165">
    <property type="protein sequence ID" value="ERI09118.1"/>
    <property type="molecule type" value="Genomic_DNA"/>
</dbReference>
<dbReference type="InterPro" id="IPR017853">
    <property type="entry name" value="GH"/>
</dbReference>
<accession>U1X3J4</accession>
<evidence type="ECO:0000256" key="2">
    <source>
        <dbReference type="ARBA" id="ARBA00022801"/>
    </source>
</evidence>
<evidence type="ECO:0000256" key="4">
    <source>
        <dbReference type="RuleBase" id="RU361176"/>
    </source>
</evidence>
<gene>
    <name evidence="5" type="ORF">HMPREF0083_02803</name>
</gene>
<dbReference type="PATRIC" id="fig|649747.3.peg.2538"/>
<sequence>MIIGGGNIMQTKTSLHLKGIDISHWNGVIDFNAVKKDGIDFVYIKATEGIDFTDPMFQHNVKGAREEGIYIGAYHYANPSSPFDTSEPYKEAEFFVNIMKIYMPDFGDIMPVLDLEEPTQPGILTPDQLVSWTWIFHDRVKELTNRQVMLYTGTWFIQQNDDFGYKLSDLPLWIAEYEKYGITQPSDCGGWDEWLVWQYSEDGKVNGISGKVDLNAGATSIEQLRGCI</sequence>
<evidence type="ECO:0000256" key="1">
    <source>
        <dbReference type="ARBA" id="ARBA00010646"/>
    </source>
</evidence>
<dbReference type="CDD" id="cd00599">
    <property type="entry name" value="GH25_muramidase"/>
    <property type="match status" value="1"/>
</dbReference>
<comment type="caution">
    <text evidence="5">The sequence shown here is derived from an EMBL/GenBank/DDBJ whole genome shotgun (WGS) entry which is preliminary data.</text>
</comment>
<dbReference type="InterPro" id="IPR008270">
    <property type="entry name" value="Glyco_hydro_25_AS"/>
</dbReference>
<dbReference type="InterPro" id="IPR018077">
    <property type="entry name" value="Glyco_hydro_fam25_subgr"/>
</dbReference>